<organism evidence="1 2">
    <name type="scientific">Nocardioides lianchengensis</name>
    <dbReference type="NCBI Taxonomy" id="1045774"/>
    <lineage>
        <taxon>Bacteria</taxon>
        <taxon>Bacillati</taxon>
        <taxon>Actinomycetota</taxon>
        <taxon>Actinomycetes</taxon>
        <taxon>Propionibacteriales</taxon>
        <taxon>Nocardioidaceae</taxon>
        <taxon>Nocardioides</taxon>
    </lineage>
</organism>
<name>A0A1G6ZVV8_9ACTN</name>
<dbReference type="InterPro" id="IPR037401">
    <property type="entry name" value="SnoaL-like"/>
</dbReference>
<evidence type="ECO:0000313" key="2">
    <source>
        <dbReference type="Proteomes" id="UP000199034"/>
    </source>
</evidence>
<dbReference type="Pfam" id="PF13577">
    <property type="entry name" value="SnoaL_4"/>
    <property type="match status" value="1"/>
</dbReference>
<dbReference type="STRING" id="1045774.SAMN05421872_11463"/>
<dbReference type="EMBL" id="FMZM01000014">
    <property type="protein sequence ID" value="SDE06493.1"/>
    <property type="molecule type" value="Genomic_DNA"/>
</dbReference>
<dbReference type="RefSeq" id="WP_090860424.1">
    <property type="nucleotide sequence ID" value="NZ_FMZM01000014.1"/>
</dbReference>
<keyword evidence="2" id="KW-1185">Reference proteome</keyword>
<proteinExistence type="predicted"/>
<protein>
    <submittedName>
        <fullName evidence="1">SnoaL-like domain-containing protein</fullName>
    </submittedName>
</protein>
<dbReference type="InterPro" id="IPR032710">
    <property type="entry name" value="NTF2-like_dom_sf"/>
</dbReference>
<dbReference type="CDD" id="cd00531">
    <property type="entry name" value="NTF2_like"/>
    <property type="match status" value="1"/>
</dbReference>
<evidence type="ECO:0000313" key="1">
    <source>
        <dbReference type="EMBL" id="SDE06493.1"/>
    </source>
</evidence>
<dbReference type="AlphaFoldDB" id="A0A1G6ZVV8"/>
<dbReference type="Gene3D" id="3.10.450.50">
    <property type="match status" value="1"/>
</dbReference>
<gene>
    <name evidence="1" type="ORF">SAMN05421872_11463</name>
</gene>
<reference evidence="1 2" key="1">
    <citation type="submission" date="2016-10" db="EMBL/GenBank/DDBJ databases">
        <authorList>
            <person name="de Groot N.N."/>
        </authorList>
    </citation>
    <scope>NUCLEOTIDE SEQUENCE [LARGE SCALE GENOMIC DNA]</scope>
    <source>
        <strain evidence="1 2">CGMCC 4.6858</strain>
    </source>
</reference>
<dbReference type="SUPFAM" id="SSF54427">
    <property type="entry name" value="NTF2-like"/>
    <property type="match status" value="1"/>
</dbReference>
<dbReference type="Proteomes" id="UP000199034">
    <property type="component" value="Unassembled WGS sequence"/>
</dbReference>
<sequence length="176" mass="19748">MSAPDPLADRQEIRDRLASYCHGVDRLDLDLVRSVYARDGVDHHTGFSGTADEYVAWLARGLPRLDGTMHILGTHLCELYGDVALSETNGTAVHWGSPPDEPALNFTTGFRYVDRWVREDGSWRIAERFAVREWTRSDAGRRRSAEAGGPTGHRDRRDPWYVQRAAVLGDLGLAED</sequence>
<accession>A0A1G6ZVV8</accession>
<dbReference type="OrthoDB" id="1492465at2"/>